<dbReference type="NCBIfam" id="NF005691">
    <property type="entry name" value="PRK07494.1"/>
    <property type="match status" value="1"/>
</dbReference>
<keyword evidence="6" id="KW-0560">Oxidoreductase</keyword>
<dbReference type="GO" id="GO:0006744">
    <property type="term" value="P:ubiquinone biosynthetic process"/>
    <property type="evidence" value="ECO:0007669"/>
    <property type="project" value="UniProtKB-UniPathway"/>
</dbReference>
<dbReference type="PANTHER" id="PTHR43876:SF7">
    <property type="entry name" value="UBIQUINONE BIOSYNTHESIS MONOOXYGENASE COQ6, MITOCHONDRIAL"/>
    <property type="match status" value="1"/>
</dbReference>
<evidence type="ECO:0000256" key="1">
    <source>
        <dbReference type="ARBA" id="ARBA00001974"/>
    </source>
</evidence>
<comment type="caution">
    <text evidence="9">The sequence shown here is derived from an EMBL/GenBank/DDBJ whole genome shotgun (WGS) entry which is preliminary data.</text>
</comment>
<dbReference type="EMBL" id="VOPL01000003">
    <property type="protein sequence ID" value="TXB69248.1"/>
    <property type="molecule type" value="Genomic_DNA"/>
</dbReference>
<evidence type="ECO:0000313" key="10">
    <source>
        <dbReference type="Proteomes" id="UP000321562"/>
    </source>
</evidence>
<evidence type="ECO:0000313" key="9">
    <source>
        <dbReference type="EMBL" id="TXB69248.1"/>
    </source>
</evidence>
<organism evidence="9 10">
    <name type="scientific">Paracoccus aurantiacus</name>
    <dbReference type="NCBI Taxonomy" id="2599412"/>
    <lineage>
        <taxon>Bacteria</taxon>
        <taxon>Pseudomonadati</taxon>
        <taxon>Pseudomonadota</taxon>
        <taxon>Alphaproteobacteria</taxon>
        <taxon>Rhodobacterales</taxon>
        <taxon>Paracoccaceae</taxon>
        <taxon>Paracoccus</taxon>
    </lineage>
</organism>
<protein>
    <submittedName>
        <fullName evidence="9">UbiH/UbiF family hydroxylase</fullName>
    </submittedName>
</protein>
<evidence type="ECO:0000256" key="3">
    <source>
        <dbReference type="ARBA" id="ARBA00005349"/>
    </source>
</evidence>
<comment type="similarity">
    <text evidence="3">Belongs to the UbiH/COQ6 family.</text>
</comment>
<dbReference type="RefSeq" id="WP_147097867.1">
    <property type="nucleotide sequence ID" value="NZ_JBHUFH010000011.1"/>
</dbReference>
<dbReference type="GO" id="GO:0071949">
    <property type="term" value="F:FAD binding"/>
    <property type="evidence" value="ECO:0007669"/>
    <property type="project" value="InterPro"/>
</dbReference>
<dbReference type="PRINTS" id="PR00420">
    <property type="entry name" value="RNGMNOXGNASE"/>
</dbReference>
<dbReference type="Pfam" id="PF01494">
    <property type="entry name" value="FAD_binding_3"/>
    <property type="match status" value="1"/>
</dbReference>
<dbReference type="InterPro" id="IPR010971">
    <property type="entry name" value="UbiH/COQ6"/>
</dbReference>
<keyword evidence="5" id="KW-0274">FAD</keyword>
<reference evidence="9 10" key="1">
    <citation type="submission" date="2019-08" db="EMBL/GenBank/DDBJ databases">
        <authorList>
            <person name="Ye J."/>
        </authorList>
    </citation>
    <scope>NUCLEOTIDE SEQUENCE [LARGE SCALE GENOMIC DNA]</scope>
    <source>
        <strain evidence="9 10">TK008</strain>
    </source>
</reference>
<dbReference type="OrthoDB" id="9796623at2"/>
<keyword evidence="10" id="KW-1185">Reference proteome</keyword>
<feature type="domain" description="FAD-binding" evidence="8">
    <location>
        <begin position="8"/>
        <end position="324"/>
    </location>
</feature>
<dbReference type="PANTHER" id="PTHR43876">
    <property type="entry name" value="UBIQUINONE BIOSYNTHESIS MONOOXYGENASE COQ6, MITOCHONDRIAL"/>
    <property type="match status" value="1"/>
</dbReference>
<comment type="cofactor">
    <cofactor evidence="1">
        <name>FAD</name>
        <dbReference type="ChEBI" id="CHEBI:57692"/>
    </cofactor>
</comment>
<dbReference type="GO" id="GO:0016705">
    <property type="term" value="F:oxidoreductase activity, acting on paired donors, with incorporation or reduction of molecular oxygen"/>
    <property type="evidence" value="ECO:0007669"/>
    <property type="project" value="InterPro"/>
</dbReference>
<comment type="pathway">
    <text evidence="2">Cofactor biosynthesis; ubiquinone biosynthesis.</text>
</comment>
<accession>A0A5C6S356</accession>
<proteinExistence type="inferred from homology"/>
<dbReference type="UniPathway" id="UPA00232"/>
<dbReference type="AlphaFoldDB" id="A0A5C6S356"/>
<keyword evidence="7" id="KW-0503">Monooxygenase</keyword>
<evidence type="ECO:0000256" key="6">
    <source>
        <dbReference type="ARBA" id="ARBA00023002"/>
    </source>
</evidence>
<evidence type="ECO:0000256" key="5">
    <source>
        <dbReference type="ARBA" id="ARBA00022827"/>
    </source>
</evidence>
<evidence type="ECO:0000256" key="4">
    <source>
        <dbReference type="ARBA" id="ARBA00022630"/>
    </source>
</evidence>
<gene>
    <name evidence="9" type="ORF">FQV27_09825</name>
</gene>
<name>A0A5C6S356_9RHOB</name>
<keyword evidence="4" id="KW-0285">Flavoprotein</keyword>
<dbReference type="SUPFAM" id="SSF51905">
    <property type="entry name" value="FAD/NAD(P)-binding domain"/>
    <property type="match status" value="1"/>
</dbReference>
<dbReference type="InterPro" id="IPR002938">
    <property type="entry name" value="FAD-bd"/>
</dbReference>
<dbReference type="InterPro" id="IPR051205">
    <property type="entry name" value="UbiH/COQ6_monooxygenase"/>
</dbReference>
<sequence length="405" mass="43324">MTAGGADETDILVSGGGIAGLIAAAAFGAEGHQVIMVDPMPPVTDEAATGSDLRSTAFLQPSVKVLKRAGVWEALAPHATPLQIMRIIDAGGAAPEARLTRDFDAADISDAPFGWNLPNWLLRRELLARLNGMANVRFLPGTATTGLTARTDEAIVTLSDHSRIAAKLVIGADGRDSVVRRALGIGARTTRYGQKALAFAVTHERPHQNVSTEIHRSGGPFTLVPLPERDGKPSSAVVWMDRGPEIARLMALEPDQFEEALNERSTGVLGHLTPATRLTSWPIISQLAERFTGPRTALIAEAAHVLPPIGAQGLNMSLADLALLLDLSRHEPGSRESLDEFQRLRWTDARLRLSGIDLLNRASMIGSRPLRDLRAAGLGAIYGISPVRRMMMRLGLGVSGRDDVA</sequence>
<dbReference type="GO" id="GO:0004497">
    <property type="term" value="F:monooxygenase activity"/>
    <property type="evidence" value="ECO:0007669"/>
    <property type="project" value="UniProtKB-KW"/>
</dbReference>
<dbReference type="NCBIfam" id="TIGR01988">
    <property type="entry name" value="Ubi-OHases"/>
    <property type="match status" value="1"/>
</dbReference>
<dbReference type="Gene3D" id="3.50.50.60">
    <property type="entry name" value="FAD/NAD(P)-binding domain"/>
    <property type="match status" value="2"/>
</dbReference>
<evidence type="ECO:0000256" key="7">
    <source>
        <dbReference type="ARBA" id="ARBA00023033"/>
    </source>
</evidence>
<evidence type="ECO:0000256" key="2">
    <source>
        <dbReference type="ARBA" id="ARBA00004749"/>
    </source>
</evidence>
<dbReference type="Proteomes" id="UP000321562">
    <property type="component" value="Unassembled WGS sequence"/>
</dbReference>
<dbReference type="InterPro" id="IPR036188">
    <property type="entry name" value="FAD/NAD-bd_sf"/>
</dbReference>
<evidence type="ECO:0000259" key="8">
    <source>
        <dbReference type="Pfam" id="PF01494"/>
    </source>
</evidence>